<dbReference type="GO" id="GO:0030976">
    <property type="term" value="F:thiamine pyrophosphate binding"/>
    <property type="evidence" value="ECO:0007669"/>
    <property type="project" value="InterPro"/>
</dbReference>
<dbReference type="InterPro" id="IPR047211">
    <property type="entry name" value="POXB-like"/>
</dbReference>
<dbReference type="PROSITE" id="PS00187">
    <property type="entry name" value="TPP_ENZYMES"/>
    <property type="match status" value="1"/>
</dbReference>
<evidence type="ECO:0000259" key="4">
    <source>
        <dbReference type="Pfam" id="PF00205"/>
    </source>
</evidence>
<proteinExistence type="inferred from homology"/>
<dbReference type="CDD" id="cd02014">
    <property type="entry name" value="TPP_POX"/>
    <property type="match status" value="1"/>
</dbReference>
<comment type="similarity">
    <text evidence="1 3">Belongs to the TPP enzyme family.</text>
</comment>
<evidence type="ECO:0000256" key="1">
    <source>
        <dbReference type="ARBA" id="ARBA00007812"/>
    </source>
</evidence>
<feature type="domain" description="Thiamine pyrophosphate enzyme central" evidence="4">
    <location>
        <begin position="191"/>
        <end position="317"/>
    </location>
</feature>
<dbReference type="SUPFAM" id="SSF52518">
    <property type="entry name" value="Thiamin diphosphate-binding fold (THDP-binding)"/>
    <property type="match status" value="2"/>
</dbReference>
<dbReference type="Gene3D" id="3.40.50.970">
    <property type="match status" value="2"/>
</dbReference>
<dbReference type="GO" id="GO:0003824">
    <property type="term" value="F:catalytic activity"/>
    <property type="evidence" value="ECO:0007669"/>
    <property type="project" value="InterPro"/>
</dbReference>
<dbReference type="SUPFAM" id="SSF52467">
    <property type="entry name" value="DHS-like NAD/FAD-binding domain"/>
    <property type="match status" value="1"/>
</dbReference>
<evidence type="ECO:0000256" key="2">
    <source>
        <dbReference type="ARBA" id="ARBA00023052"/>
    </source>
</evidence>
<keyword evidence="2 3" id="KW-0786">Thiamine pyrophosphate</keyword>
<dbReference type="Gene3D" id="3.40.50.1220">
    <property type="entry name" value="TPP-binding domain"/>
    <property type="match status" value="1"/>
</dbReference>
<dbReference type="Pfam" id="PF00205">
    <property type="entry name" value="TPP_enzyme_M"/>
    <property type="match status" value="1"/>
</dbReference>
<dbReference type="AlphaFoldDB" id="A0A0F9V851"/>
<dbReference type="PANTHER" id="PTHR42981:SF2">
    <property type="entry name" value="PYRUVATE DEHYDROGENASE [UBIQUINONE]"/>
    <property type="match status" value="1"/>
</dbReference>
<evidence type="ECO:0000259" key="5">
    <source>
        <dbReference type="Pfam" id="PF02775"/>
    </source>
</evidence>
<protein>
    <submittedName>
        <fullName evidence="7">Uncharacterized protein</fullName>
    </submittedName>
</protein>
<feature type="domain" description="Thiamine pyrophosphate enzyme N-terminal TPP-binding" evidence="6">
    <location>
        <begin position="4"/>
        <end position="118"/>
    </location>
</feature>
<gene>
    <name evidence="7" type="ORF">LCGC14_0129260</name>
</gene>
<organism evidence="7">
    <name type="scientific">marine sediment metagenome</name>
    <dbReference type="NCBI Taxonomy" id="412755"/>
    <lineage>
        <taxon>unclassified sequences</taxon>
        <taxon>metagenomes</taxon>
        <taxon>ecological metagenomes</taxon>
    </lineage>
</organism>
<evidence type="ECO:0000313" key="7">
    <source>
        <dbReference type="EMBL" id="KKO00160.1"/>
    </source>
</evidence>
<dbReference type="InterPro" id="IPR047212">
    <property type="entry name" value="TPP_POXB-like"/>
</dbReference>
<accession>A0A0F9V851</accession>
<dbReference type="Pfam" id="PF02776">
    <property type="entry name" value="TPP_enzyme_N"/>
    <property type="match status" value="1"/>
</dbReference>
<dbReference type="PANTHER" id="PTHR42981">
    <property type="entry name" value="PYRUVATE DEHYDROGENASE [UBIQUINONE]"/>
    <property type="match status" value="1"/>
</dbReference>
<dbReference type="InterPro" id="IPR029035">
    <property type="entry name" value="DHS-like_NAD/FAD-binding_dom"/>
</dbReference>
<dbReference type="GO" id="GO:0000287">
    <property type="term" value="F:magnesium ion binding"/>
    <property type="evidence" value="ECO:0007669"/>
    <property type="project" value="InterPro"/>
</dbReference>
<dbReference type="InterPro" id="IPR000399">
    <property type="entry name" value="TPP-bd_CS"/>
</dbReference>
<dbReference type="EMBL" id="LAZR01000042">
    <property type="protein sequence ID" value="KKO00160.1"/>
    <property type="molecule type" value="Genomic_DNA"/>
</dbReference>
<dbReference type="InterPro" id="IPR029061">
    <property type="entry name" value="THDP-binding"/>
</dbReference>
<dbReference type="InterPro" id="IPR011766">
    <property type="entry name" value="TPP_enzyme_TPP-bd"/>
</dbReference>
<dbReference type="InterPro" id="IPR012000">
    <property type="entry name" value="Thiamin_PyroP_enz_cen_dom"/>
</dbReference>
<dbReference type="InterPro" id="IPR012001">
    <property type="entry name" value="Thiamin_PyroP_enz_TPP-bd_dom"/>
</dbReference>
<sequence>MSKNVSEQLLDILVSVGVEKVYGVTGDALNFFVKAIEESDGVDWIGMKHEGNASFAAFGHSQTTENLAVCAGTVGPGALHLINGLYNAKKERTPVIAITGQINQKQQGTSFFQEVDLKKVFDDVCDYQAIIETPEQAPMVIQRAIKIAMANNAVCRIELPANVAEMKAENQQFVHPIKKYVSRLVPEESLVKEAAKLLNSSKTVGILAGDGCRESRAAVLELSKKLNAPITHSLRASDIFDHDADNVVGLTGLIGNPSGYNAVMKCDLLLMLGTDFPYIDFLPHETKTIQVDIRQENIGNRTSVSLGVWSDISSFLEILNPKIDQKEDTGFVDKLRKSFEDWRKNMKEQASPTRENEPLHPQIFADLVNEHASNDAIFTVETGTSAIWAAHHISFHSHRRLIGSFNHGSMAVGLPSAIGAQMANPKKEIWCLSGDGAFNMAMQDFITAVKYELPIKVLIFNNSELSFVKLEMEQVGLAASLDALHETNVNFAEYAKLCGGDGVRVEHAKDIDAAVLQAKNSKKPFIIDAVVSSGALSLPPHIGIKQAIGFGTSKLKEVGQVISGDKKQWENLKKELQSYFD</sequence>
<dbReference type="Pfam" id="PF02775">
    <property type="entry name" value="TPP_enzyme_C"/>
    <property type="match status" value="1"/>
</dbReference>
<reference evidence="7" key="1">
    <citation type="journal article" date="2015" name="Nature">
        <title>Complex archaea that bridge the gap between prokaryotes and eukaryotes.</title>
        <authorList>
            <person name="Spang A."/>
            <person name="Saw J.H."/>
            <person name="Jorgensen S.L."/>
            <person name="Zaremba-Niedzwiedzka K."/>
            <person name="Martijn J."/>
            <person name="Lind A.E."/>
            <person name="van Eijk R."/>
            <person name="Schleper C."/>
            <person name="Guy L."/>
            <person name="Ettema T.J."/>
        </authorList>
    </citation>
    <scope>NUCLEOTIDE SEQUENCE</scope>
</reference>
<comment type="caution">
    <text evidence="7">The sequence shown here is derived from an EMBL/GenBank/DDBJ whole genome shotgun (WGS) entry which is preliminary data.</text>
</comment>
<name>A0A0F9V851_9ZZZZ</name>
<evidence type="ECO:0000256" key="3">
    <source>
        <dbReference type="RuleBase" id="RU362132"/>
    </source>
</evidence>
<feature type="domain" description="Thiamine pyrophosphate enzyme TPP-binding" evidence="5">
    <location>
        <begin position="382"/>
        <end position="528"/>
    </location>
</feature>
<evidence type="ECO:0000259" key="6">
    <source>
        <dbReference type="Pfam" id="PF02776"/>
    </source>
</evidence>